<dbReference type="OrthoDB" id="5954824at2759"/>
<reference evidence="3 4" key="2">
    <citation type="submission" date="2018-11" db="EMBL/GenBank/DDBJ databases">
        <authorList>
            <consortium name="Pathogen Informatics"/>
        </authorList>
    </citation>
    <scope>NUCLEOTIDE SEQUENCE [LARGE SCALE GENOMIC DNA]</scope>
</reference>
<protein>
    <submittedName>
        <fullName evidence="5">FOXO-TAD domain-containing protein</fullName>
    </submittedName>
</protein>
<dbReference type="Proteomes" id="UP000270296">
    <property type="component" value="Unassembled WGS sequence"/>
</dbReference>
<keyword evidence="4" id="KW-1185">Reference proteome</keyword>
<dbReference type="Pfam" id="PF16676">
    <property type="entry name" value="FOXO-TAD"/>
    <property type="match status" value="1"/>
</dbReference>
<feature type="compositionally biased region" description="Low complexity" evidence="1">
    <location>
        <begin position="18"/>
        <end position="27"/>
    </location>
</feature>
<dbReference type="InterPro" id="IPR032067">
    <property type="entry name" value="FOXO-TAD"/>
</dbReference>
<reference evidence="5" key="1">
    <citation type="submission" date="2016-06" db="UniProtKB">
        <authorList>
            <consortium name="WormBaseParasite"/>
        </authorList>
    </citation>
    <scope>IDENTIFICATION</scope>
</reference>
<accession>A0A183IR63</accession>
<gene>
    <name evidence="3" type="ORF">SBAD_LOCUS6110</name>
</gene>
<organism evidence="5">
    <name type="scientific">Soboliphyme baturini</name>
    <dbReference type="NCBI Taxonomy" id="241478"/>
    <lineage>
        <taxon>Eukaryota</taxon>
        <taxon>Metazoa</taxon>
        <taxon>Ecdysozoa</taxon>
        <taxon>Nematoda</taxon>
        <taxon>Enoplea</taxon>
        <taxon>Dorylaimia</taxon>
        <taxon>Dioctophymatida</taxon>
        <taxon>Dioctophymatoidea</taxon>
        <taxon>Soboliphymatidae</taxon>
        <taxon>Soboliphyme</taxon>
    </lineage>
</organism>
<evidence type="ECO:0000313" key="4">
    <source>
        <dbReference type="Proteomes" id="UP000270296"/>
    </source>
</evidence>
<feature type="domain" description="FOXO protein transactivation" evidence="2">
    <location>
        <begin position="266"/>
        <end position="305"/>
    </location>
</feature>
<evidence type="ECO:0000259" key="2">
    <source>
        <dbReference type="Pfam" id="PF16676"/>
    </source>
</evidence>
<evidence type="ECO:0000313" key="5">
    <source>
        <dbReference type="WBParaSite" id="SBAD_0000634801-mRNA-1"/>
    </source>
</evidence>
<dbReference type="WBParaSite" id="SBAD_0000634801-mRNA-1">
    <property type="protein sequence ID" value="SBAD_0000634801-mRNA-1"/>
    <property type="gene ID" value="SBAD_0000634801"/>
</dbReference>
<dbReference type="AlphaFoldDB" id="A0A183IR63"/>
<evidence type="ECO:0000313" key="3">
    <source>
        <dbReference type="EMBL" id="VDP09240.1"/>
    </source>
</evidence>
<dbReference type="EMBL" id="UZAM01009495">
    <property type="protein sequence ID" value="VDP09240.1"/>
    <property type="molecule type" value="Genomic_DNA"/>
</dbReference>
<evidence type="ECO:0000256" key="1">
    <source>
        <dbReference type="SAM" id="MobiDB-lite"/>
    </source>
</evidence>
<name>A0A183IR63_9BILA</name>
<feature type="region of interest" description="Disordered" evidence="1">
    <location>
        <begin position="1"/>
        <end position="27"/>
    </location>
</feature>
<proteinExistence type="predicted"/>
<sequence>MMPFALSPSGGEFRHRSNSNVSNYSVSSCMSPKYDSRIDDWGDDVRSLQQHQAQAPTFLPGENFSSDLVESMSQSMNLNEPPPYPAKNPSGSTYTVFAGGDESSPSRIHTSPGKFIVAATAAQRQQQQQFSAAGAIASFPRKNSAHGLSGGSSLSSGGLCNITYHQQALKTERPPSYGEIYPNISHVNVNRMLRQVLQKSCAGNGANAGGGNGSGSELLDSTGDSAVAGGPPTLQQMNLMQQQHQQYVTLFAQLNSSNNHQVPQMNNQLPSELSEIHYDTDIQCDIDQVIRHELNIAGTLDFSVDHFGNI</sequence>